<dbReference type="EMBL" id="HBUF01182828">
    <property type="protein sequence ID" value="CAG6655756.1"/>
    <property type="molecule type" value="Transcribed_RNA"/>
</dbReference>
<name>A0A8D8RSW2_9HEMI</name>
<reference evidence="1" key="1">
    <citation type="submission" date="2021-05" db="EMBL/GenBank/DDBJ databases">
        <authorList>
            <person name="Alioto T."/>
            <person name="Alioto T."/>
            <person name="Gomez Garrido J."/>
        </authorList>
    </citation>
    <scope>NUCLEOTIDE SEQUENCE</scope>
</reference>
<proteinExistence type="predicted"/>
<protein>
    <submittedName>
        <fullName evidence="1">Uncharacterized protein</fullName>
    </submittedName>
</protein>
<accession>A0A8D8RSW2</accession>
<dbReference type="AlphaFoldDB" id="A0A8D8RSW2"/>
<evidence type="ECO:0000313" key="1">
    <source>
        <dbReference type="EMBL" id="CAG6655756.1"/>
    </source>
</evidence>
<organism evidence="1">
    <name type="scientific">Cacopsylla melanoneura</name>
    <dbReference type="NCBI Taxonomy" id="428564"/>
    <lineage>
        <taxon>Eukaryota</taxon>
        <taxon>Metazoa</taxon>
        <taxon>Ecdysozoa</taxon>
        <taxon>Arthropoda</taxon>
        <taxon>Hexapoda</taxon>
        <taxon>Insecta</taxon>
        <taxon>Pterygota</taxon>
        <taxon>Neoptera</taxon>
        <taxon>Paraneoptera</taxon>
        <taxon>Hemiptera</taxon>
        <taxon>Sternorrhyncha</taxon>
        <taxon>Psylloidea</taxon>
        <taxon>Psyllidae</taxon>
        <taxon>Psyllinae</taxon>
        <taxon>Cacopsylla</taxon>
    </lineage>
</organism>
<sequence length="103" mass="11700">MIYACNRERWVFGFLKVSGETQKKTITFMFQKCTDITRSCSGIPNDDKMGKSINHGTERGAINKTLISIIALYYNDSFNRALASRTGVSDFQSIVEIYLVIFL</sequence>